<organism evidence="3">
    <name type="scientific">Guillardia theta (strain CCMP2712)</name>
    <name type="common">Cryptophyte</name>
    <dbReference type="NCBI Taxonomy" id="905079"/>
    <lineage>
        <taxon>Eukaryota</taxon>
        <taxon>Cryptophyceae</taxon>
        <taxon>Pyrenomonadales</taxon>
        <taxon>Geminigeraceae</taxon>
        <taxon>Guillardia</taxon>
    </lineage>
</organism>
<feature type="chain" id="PRO_5008771390" evidence="2">
    <location>
        <begin position="22"/>
        <end position="643"/>
    </location>
</feature>
<dbReference type="HOGENOM" id="CLU_448687_0_0_1"/>
<feature type="compositionally biased region" description="Low complexity" evidence="1">
    <location>
        <begin position="123"/>
        <end position="137"/>
    </location>
</feature>
<reference evidence="5" key="2">
    <citation type="submission" date="2012-11" db="EMBL/GenBank/DDBJ databases">
        <authorList>
            <person name="Kuo A."/>
            <person name="Curtis B.A."/>
            <person name="Tanifuji G."/>
            <person name="Burki F."/>
            <person name="Gruber A."/>
            <person name="Irimia M."/>
            <person name="Maruyama S."/>
            <person name="Arias M.C."/>
            <person name="Ball S.G."/>
            <person name="Gile G.H."/>
            <person name="Hirakawa Y."/>
            <person name="Hopkins J.F."/>
            <person name="Rensing S.A."/>
            <person name="Schmutz J."/>
            <person name="Symeonidi A."/>
            <person name="Elias M."/>
            <person name="Eveleigh R.J."/>
            <person name="Herman E.K."/>
            <person name="Klute M.J."/>
            <person name="Nakayama T."/>
            <person name="Obornik M."/>
            <person name="Reyes-Prieto A."/>
            <person name="Armbrust E.V."/>
            <person name="Aves S.J."/>
            <person name="Beiko R.G."/>
            <person name="Coutinho P."/>
            <person name="Dacks J.B."/>
            <person name="Durnford D.G."/>
            <person name="Fast N.M."/>
            <person name="Green B.R."/>
            <person name="Grisdale C."/>
            <person name="Hempe F."/>
            <person name="Henrissat B."/>
            <person name="Hoppner M.P."/>
            <person name="Ishida K.-I."/>
            <person name="Kim E."/>
            <person name="Koreny L."/>
            <person name="Kroth P.G."/>
            <person name="Liu Y."/>
            <person name="Malik S.-B."/>
            <person name="Maier U.G."/>
            <person name="McRose D."/>
            <person name="Mock T."/>
            <person name="Neilson J.A."/>
            <person name="Onodera N.T."/>
            <person name="Poole A.M."/>
            <person name="Pritham E.J."/>
            <person name="Richards T.A."/>
            <person name="Rocap G."/>
            <person name="Roy S.W."/>
            <person name="Sarai C."/>
            <person name="Schaack S."/>
            <person name="Shirato S."/>
            <person name="Slamovits C.H."/>
            <person name="Spencer D.F."/>
            <person name="Suzuki S."/>
            <person name="Worden A.Z."/>
            <person name="Zauner S."/>
            <person name="Barry K."/>
            <person name="Bell C."/>
            <person name="Bharti A.K."/>
            <person name="Crow J.A."/>
            <person name="Grimwood J."/>
            <person name="Kramer R."/>
            <person name="Lindquist E."/>
            <person name="Lucas S."/>
            <person name="Salamov A."/>
            <person name="McFadden G.I."/>
            <person name="Lane C.E."/>
            <person name="Keeling P.J."/>
            <person name="Gray M.W."/>
            <person name="Grigoriev I.V."/>
            <person name="Archibald J.M."/>
        </authorList>
    </citation>
    <scope>NUCLEOTIDE SEQUENCE</scope>
    <source>
        <strain evidence="5">CCMP2712</strain>
    </source>
</reference>
<feature type="region of interest" description="Disordered" evidence="1">
    <location>
        <begin position="149"/>
        <end position="289"/>
    </location>
</feature>
<dbReference type="PANTHER" id="PTHR24023">
    <property type="entry name" value="COLLAGEN ALPHA"/>
    <property type="match status" value="1"/>
</dbReference>
<dbReference type="EMBL" id="JH992987">
    <property type="protein sequence ID" value="EKX48022.1"/>
    <property type="molecule type" value="Genomic_DNA"/>
</dbReference>
<dbReference type="AlphaFoldDB" id="L1JI68"/>
<dbReference type="eggNOG" id="KOG3544">
    <property type="taxonomic scope" value="Eukaryota"/>
</dbReference>
<reference evidence="3 5" key="1">
    <citation type="journal article" date="2012" name="Nature">
        <title>Algal genomes reveal evolutionary mosaicism and the fate of nucleomorphs.</title>
        <authorList>
            <consortium name="DOE Joint Genome Institute"/>
            <person name="Curtis B.A."/>
            <person name="Tanifuji G."/>
            <person name="Burki F."/>
            <person name="Gruber A."/>
            <person name="Irimia M."/>
            <person name="Maruyama S."/>
            <person name="Arias M.C."/>
            <person name="Ball S.G."/>
            <person name="Gile G.H."/>
            <person name="Hirakawa Y."/>
            <person name="Hopkins J.F."/>
            <person name="Kuo A."/>
            <person name="Rensing S.A."/>
            <person name="Schmutz J."/>
            <person name="Symeonidi A."/>
            <person name="Elias M."/>
            <person name="Eveleigh R.J."/>
            <person name="Herman E.K."/>
            <person name="Klute M.J."/>
            <person name="Nakayama T."/>
            <person name="Obornik M."/>
            <person name="Reyes-Prieto A."/>
            <person name="Armbrust E.V."/>
            <person name="Aves S.J."/>
            <person name="Beiko R.G."/>
            <person name="Coutinho P."/>
            <person name="Dacks J.B."/>
            <person name="Durnford D.G."/>
            <person name="Fast N.M."/>
            <person name="Green B.R."/>
            <person name="Grisdale C.J."/>
            <person name="Hempel F."/>
            <person name="Henrissat B."/>
            <person name="Hoppner M.P."/>
            <person name="Ishida K."/>
            <person name="Kim E."/>
            <person name="Koreny L."/>
            <person name="Kroth P.G."/>
            <person name="Liu Y."/>
            <person name="Malik S.B."/>
            <person name="Maier U.G."/>
            <person name="McRose D."/>
            <person name="Mock T."/>
            <person name="Neilson J.A."/>
            <person name="Onodera N.T."/>
            <person name="Poole A.M."/>
            <person name="Pritham E.J."/>
            <person name="Richards T.A."/>
            <person name="Rocap G."/>
            <person name="Roy S.W."/>
            <person name="Sarai C."/>
            <person name="Schaack S."/>
            <person name="Shirato S."/>
            <person name="Slamovits C.H."/>
            <person name="Spencer D.F."/>
            <person name="Suzuki S."/>
            <person name="Worden A.Z."/>
            <person name="Zauner S."/>
            <person name="Barry K."/>
            <person name="Bell C."/>
            <person name="Bharti A.K."/>
            <person name="Crow J.A."/>
            <person name="Grimwood J."/>
            <person name="Kramer R."/>
            <person name="Lindquist E."/>
            <person name="Lucas S."/>
            <person name="Salamov A."/>
            <person name="McFadden G.I."/>
            <person name="Lane C.E."/>
            <person name="Keeling P.J."/>
            <person name="Gray M.W."/>
            <person name="Grigoriev I.V."/>
            <person name="Archibald J.M."/>
        </authorList>
    </citation>
    <scope>NUCLEOTIDE SEQUENCE</scope>
    <source>
        <strain evidence="3 5">CCMP2712</strain>
    </source>
</reference>
<feature type="signal peptide" evidence="2">
    <location>
        <begin position="1"/>
        <end position="21"/>
    </location>
</feature>
<evidence type="ECO:0000313" key="3">
    <source>
        <dbReference type="EMBL" id="EKX48022.1"/>
    </source>
</evidence>
<dbReference type="STRING" id="905079.L1JI68"/>
<keyword evidence="5" id="KW-1185">Reference proteome</keyword>
<dbReference type="RefSeq" id="XP_005835002.1">
    <property type="nucleotide sequence ID" value="XM_005834945.1"/>
</dbReference>
<name>L1JI68_GUITC</name>
<evidence type="ECO:0000313" key="4">
    <source>
        <dbReference type="EnsemblProtists" id="EKX48022"/>
    </source>
</evidence>
<dbReference type="KEGG" id="gtt:GUITHDRAFT_136983"/>
<dbReference type="Pfam" id="PF01391">
    <property type="entry name" value="Collagen"/>
    <property type="match status" value="2"/>
</dbReference>
<evidence type="ECO:0000256" key="2">
    <source>
        <dbReference type="SAM" id="SignalP"/>
    </source>
</evidence>
<dbReference type="EnsemblProtists" id="EKX48022">
    <property type="protein sequence ID" value="EKX48022"/>
    <property type="gene ID" value="GUITHDRAFT_136983"/>
</dbReference>
<keyword evidence="2" id="KW-0732">Signal</keyword>
<reference evidence="4" key="3">
    <citation type="submission" date="2016-03" db="UniProtKB">
        <authorList>
            <consortium name="EnsemblProtists"/>
        </authorList>
    </citation>
    <scope>IDENTIFICATION</scope>
</reference>
<dbReference type="InterPro" id="IPR050149">
    <property type="entry name" value="Collagen_superfamily"/>
</dbReference>
<dbReference type="Proteomes" id="UP000011087">
    <property type="component" value="Unassembled WGS sequence"/>
</dbReference>
<proteinExistence type="predicted"/>
<gene>
    <name evidence="3" type="ORF">GUITHDRAFT_136983</name>
</gene>
<feature type="compositionally biased region" description="Low complexity" evidence="1">
    <location>
        <begin position="158"/>
        <end position="176"/>
    </location>
</feature>
<feature type="compositionally biased region" description="Pro residues" evidence="1">
    <location>
        <begin position="253"/>
        <end position="268"/>
    </location>
</feature>
<evidence type="ECO:0000313" key="5">
    <source>
        <dbReference type="Proteomes" id="UP000011087"/>
    </source>
</evidence>
<dbReference type="GO" id="GO:0005615">
    <property type="term" value="C:extracellular space"/>
    <property type="evidence" value="ECO:0007669"/>
    <property type="project" value="TreeGrafter"/>
</dbReference>
<dbReference type="GO" id="GO:0031012">
    <property type="term" value="C:extracellular matrix"/>
    <property type="evidence" value="ECO:0007669"/>
    <property type="project" value="TreeGrafter"/>
</dbReference>
<evidence type="ECO:0000256" key="1">
    <source>
        <dbReference type="SAM" id="MobiDB-lite"/>
    </source>
</evidence>
<dbReference type="PANTHER" id="PTHR24023:SF1082">
    <property type="entry name" value="COLLAGEN TRIPLE HELIX REPEAT"/>
    <property type="match status" value="1"/>
</dbReference>
<feature type="compositionally biased region" description="Low complexity" evidence="1">
    <location>
        <begin position="206"/>
        <end position="219"/>
    </location>
</feature>
<accession>L1JI68</accession>
<dbReference type="InterPro" id="IPR008160">
    <property type="entry name" value="Collagen"/>
</dbReference>
<sequence>MAGGAFLFSLLLISSWTSMRALPRGEEVALEGAPCDGTGIEDCQIVKKFDPKAIYSSDANIDLEHPNRIDFYGDMFQNFPKGEDTLLTKVMKLKRKLASLARKQKMFMDKLDRPPAVSVEVLPGEPGRTGPRGVRGVVGPPGYMGLTGPMGRPGLQGRPGVPGDMGPMGLPGLPGDQGDRGRTGVPGIQGPPGPRGLVGEPGQKGDNGPPGYPGDNGPAGLPGQRGNPGLRGDSPRGPPGDPGTPGARGLPGPKGPPGARGPPGPPGNVGPQGDIGARGAQGPAGKDTDVISANMCPGIREESKKHVCCGTSNVAWEDFKTYGTLIDVNTDRCKFLNDDVMYFTSVSGNSLIGGFAGVGSIHDSKKDSFRMYVMAPAKTRQAWEVNSNQVKVQWCGVGESTGPQEVGLCCGLTSPNDWSNDNAGRSIQVNINTKACQFGGSPQYFSTLSGMGAVQDTVGTASIYPGSDLPKNSFRSMIGGLSSYLDTVSKANARVNKWQLGWCGIGSVFPTGDMLINRKEITAAEYPCTGVRLVSGSSVASNAARACCGISEGQWKSDSTNLVYEYVDTSSCNFKASPAPVYLTSLRGTGKLFEMGGVTSVYDPSVKGFTTKLMLSSVSGNMDVDKAKQYSLQVQWCGFGEKA</sequence>
<dbReference type="GeneID" id="17304674"/>
<dbReference type="PaxDb" id="55529-EKX48022"/>
<dbReference type="OMA" id="NCHRVHA"/>
<protein>
    <submittedName>
        <fullName evidence="3 4">Uncharacterized protein</fullName>
    </submittedName>
</protein>
<feature type="region of interest" description="Disordered" evidence="1">
    <location>
        <begin position="118"/>
        <end position="137"/>
    </location>
</feature>